<dbReference type="SUPFAM" id="SSF53098">
    <property type="entry name" value="Ribonuclease H-like"/>
    <property type="match status" value="1"/>
</dbReference>
<evidence type="ECO:0000313" key="2">
    <source>
        <dbReference type="EMBL" id="KAL0905182.1"/>
    </source>
</evidence>
<reference evidence="2 3" key="1">
    <citation type="journal article" date="2024" name="Plant Biotechnol. J.">
        <title>Dendrobium thyrsiflorum genome and its molecular insights into genes involved in important horticultural traits.</title>
        <authorList>
            <person name="Chen B."/>
            <person name="Wang J.Y."/>
            <person name="Zheng P.J."/>
            <person name="Li K.L."/>
            <person name="Liang Y.M."/>
            <person name="Chen X.F."/>
            <person name="Zhang C."/>
            <person name="Zhao X."/>
            <person name="He X."/>
            <person name="Zhang G.Q."/>
            <person name="Liu Z.J."/>
            <person name="Xu Q."/>
        </authorList>
    </citation>
    <scope>NUCLEOTIDE SEQUENCE [LARGE SCALE GENOMIC DNA]</scope>
    <source>
        <strain evidence="2">GZMU011</strain>
    </source>
</reference>
<dbReference type="Gene3D" id="3.30.420.10">
    <property type="entry name" value="Ribonuclease H-like superfamily/Ribonuclease H"/>
    <property type="match status" value="1"/>
</dbReference>
<dbReference type="InterPro" id="IPR036397">
    <property type="entry name" value="RNaseH_sf"/>
</dbReference>
<dbReference type="AlphaFoldDB" id="A0ABD0TZP4"/>
<dbReference type="InterPro" id="IPR012337">
    <property type="entry name" value="RNaseH-like_sf"/>
</dbReference>
<evidence type="ECO:0000259" key="1">
    <source>
        <dbReference type="Pfam" id="PF02171"/>
    </source>
</evidence>
<organism evidence="2 3">
    <name type="scientific">Dendrobium thyrsiflorum</name>
    <name type="common">Pinecone-like raceme dendrobium</name>
    <name type="synonym">Orchid</name>
    <dbReference type="NCBI Taxonomy" id="117978"/>
    <lineage>
        <taxon>Eukaryota</taxon>
        <taxon>Viridiplantae</taxon>
        <taxon>Streptophyta</taxon>
        <taxon>Embryophyta</taxon>
        <taxon>Tracheophyta</taxon>
        <taxon>Spermatophyta</taxon>
        <taxon>Magnoliopsida</taxon>
        <taxon>Liliopsida</taxon>
        <taxon>Asparagales</taxon>
        <taxon>Orchidaceae</taxon>
        <taxon>Epidendroideae</taxon>
        <taxon>Malaxideae</taxon>
        <taxon>Dendrobiinae</taxon>
        <taxon>Dendrobium</taxon>
    </lineage>
</organism>
<dbReference type="Pfam" id="PF02171">
    <property type="entry name" value="Piwi"/>
    <property type="match status" value="1"/>
</dbReference>
<feature type="domain" description="Piwi" evidence="1">
    <location>
        <begin position="54"/>
        <end position="158"/>
    </location>
</feature>
<dbReference type="InterPro" id="IPR003165">
    <property type="entry name" value="Piwi"/>
</dbReference>
<sequence>MFPSCRIESNDRELTRRGGMGTQCDAYNEAGLLISTLERGKANSFSNRSTYIERDGRSDVPSTAAVVSIRRWPLISKYKASTKTQSSKVEIINSFFKLTTENDDDGIIRKWLIDSYTSSEKGKSDQIIAFRDGVSESQFNQVMNIELDRTIEACKFINE</sequence>
<dbReference type="Proteomes" id="UP001552299">
    <property type="component" value="Unassembled WGS sequence"/>
</dbReference>
<accession>A0ABD0TZP4</accession>
<keyword evidence="3" id="KW-1185">Reference proteome</keyword>
<name>A0ABD0TZP4_DENTH</name>
<dbReference type="EMBL" id="JANQDX010000019">
    <property type="protein sequence ID" value="KAL0905182.1"/>
    <property type="molecule type" value="Genomic_DNA"/>
</dbReference>
<comment type="caution">
    <text evidence="2">The sequence shown here is derived from an EMBL/GenBank/DDBJ whole genome shotgun (WGS) entry which is preliminary data.</text>
</comment>
<gene>
    <name evidence="2" type="ORF">M5K25_027369</name>
</gene>
<protein>
    <recommendedName>
        <fullName evidence="1">Piwi domain-containing protein</fullName>
    </recommendedName>
</protein>
<proteinExistence type="predicted"/>
<evidence type="ECO:0000313" key="3">
    <source>
        <dbReference type="Proteomes" id="UP001552299"/>
    </source>
</evidence>
<dbReference type="PANTHER" id="PTHR22891">
    <property type="entry name" value="EUKARYOTIC TRANSLATION INITIATION FACTOR 2C"/>
    <property type="match status" value="1"/>
</dbReference>